<protein>
    <recommendedName>
        <fullName evidence="2">HPt domain-containing protein</fullName>
    </recommendedName>
</protein>
<gene>
    <name evidence="3" type="ORF">VITFI_CDS2775</name>
</gene>
<dbReference type="Gene3D" id="1.20.120.160">
    <property type="entry name" value="HPT domain"/>
    <property type="match status" value="1"/>
</dbReference>
<dbReference type="InterPro" id="IPR036641">
    <property type="entry name" value="HPT_dom_sf"/>
</dbReference>
<dbReference type="AlphaFoldDB" id="A0A221KHM5"/>
<keyword evidence="1" id="KW-0902">Two-component regulatory system</keyword>
<evidence type="ECO:0000259" key="2">
    <source>
        <dbReference type="Pfam" id="PF01627"/>
    </source>
</evidence>
<accession>A0A221KHM5</accession>
<dbReference type="Proteomes" id="UP000199729">
    <property type="component" value="Chromosome"/>
</dbReference>
<dbReference type="GO" id="GO:0000160">
    <property type="term" value="P:phosphorelay signal transduction system"/>
    <property type="evidence" value="ECO:0007669"/>
    <property type="project" value="UniProtKB-KW"/>
</dbReference>
<dbReference type="GO" id="GO:0004672">
    <property type="term" value="F:protein kinase activity"/>
    <property type="evidence" value="ECO:0007669"/>
    <property type="project" value="UniProtKB-ARBA"/>
</dbReference>
<evidence type="ECO:0000256" key="1">
    <source>
        <dbReference type="ARBA" id="ARBA00023012"/>
    </source>
</evidence>
<organism evidence="3 4">
    <name type="scientific">Vitreoscilla filiformis</name>
    <dbReference type="NCBI Taxonomy" id="63"/>
    <lineage>
        <taxon>Bacteria</taxon>
        <taxon>Pseudomonadati</taxon>
        <taxon>Pseudomonadota</taxon>
        <taxon>Betaproteobacteria</taxon>
        <taxon>Neisseriales</taxon>
        <taxon>Neisseriaceae</taxon>
        <taxon>Vitreoscilla</taxon>
    </lineage>
</organism>
<evidence type="ECO:0000313" key="3">
    <source>
        <dbReference type="EMBL" id="ASM78552.1"/>
    </source>
</evidence>
<dbReference type="OrthoDB" id="8706006at2"/>
<proteinExistence type="predicted"/>
<dbReference type="RefSeq" id="WP_157725693.1">
    <property type="nucleotide sequence ID" value="NZ_CP022423.1"/>
</dbReference>
<dbReference type="EMBL" id="CP022423">
    <property type="protein sequence ID" value="ASM78552.1"/>
    <property type="molecule type" value="Genomic_DNA"/>
</dbReference>
<dbReference type="InterPro" id="IPR008207">
    <property type="entry name" value="Sig_transdc_His_kin_Hpt_dom"/>
</dbReference>
<dbReference type="KEGG" id="vff:VITFI_CDS2775"/>
<name>A0A221KHM5_VITFI</name>
<sequence>MAAPTEGPSAWQAGFAALQQRFCAGLPARWAQIVQAEDADLRLRALHQLAGAAGSYGFARLSHLAREAEQSLRDGATPAWQPVGSSLETEIHALRPAPATDPESDTVR</sequence>
<evidence type="ECO:0000313" key="4">
    <source>
        <dbReference type="Proteomes" id="UP000199729"/>
    </source>
</evidence>
<feature type="domain" description="HPt" evidence="2">
    <location>
        <begin position="20"/>
        <end position="95"/>
    </location>
</feature>
<dbReference type="SUPFAM" id="SSF47226">
    <property type="entry name" value="Histidine-containing phosphotransfer domain, HPT domain"/>
    <property type="match status" value="1"/>
</dbReference>
<reference evidence="3 4" key="1">
    <citation type="submission" date="2017-07" db="EMBL/GenBank/DDBJ databases">
        <title>Complete Genome Sequence of the cosmetic ferment Vitreoscilla filiformis (ATCC15551).</title>
        <authorList>
            <person name="Contreras S."/>
            <person name="Sagory-Zalkind P."/>
            <person name="Blanquart H."/>
            <person name="Iltis A."/>
            <person name="Morand S.C."/>
        </authorList>
    </citation>
    <scope>NUCLEOTIDE SEQUENCE [LARGE SCALE GENOMIC DNA]</scope>
    <source>
        <strain evidence="3 4">ATCC 15551</strain>
    </source>
</reference>
<dbReference type="Pfam" id="PF01627">
    <property type="entry name" value="Hpt"/>
    <property type="match status" value="1"/>
</dbReference>
<keyword evidence="4" id="KW-1185">Reference proteome</keyword>